<organism evidence="1 2">
    <name type="scientific">Actinocorallia longicatena</name>
    <dbReference type="NCBI Taxonomy" id="111803"/>
    <lineage>
        <taxon>Bacteria</taxon>
        <taxon>Bacillati</taxon>
        <taxon>Actinomycetota</taxon>
        <taxon>Actinomycetes</taxon>
        <taxon>Streptosporangiales</taxon>
        <taxon>Thermomonosporaceae</taxon>
        <taxon>Actinocorallia</taxon>
    </lineage>
</organism>
<gene>
    <name evidence="1" type="ORF">GCM10010468_57500</name>
</gene>
<evidence type="ECO:0008006" key="3">
    <source>
        <dbReference type="Google" id="ProtNLM"/>
    </source>
</evidence>
<accession>A0ABP6QJ38</accession>
<dbReference type="EMBL" id="BAAAUV010000018">
    <property type="protein sequence ID" value="GAA3228259.1"/>
    <property type="molecule type" value="Genomic_DNA"/>
</dbReference>
<keyword evidence="2" id="KW-1185">Reference proteome</keyword>
<evidence type="ECO:0000313" key="2">
    <source>
        <dbReference type="Proteomes" id="UP001501237"/>
    </source>
</evidence>
<reference evidence="2" key="1">
    <citation type="journal article" date="2019" name="Int. J. Syst. Evol. Microbiol.">
        <title>The Global Catalogue of Microorganisms (GCM) 10K type strain sequencing project: providing services to taxonomists for standard genome sequencing and annotation.</title>
        <authorList>
            <consortium name="The Broad Institute Genomics Platform"/>
            <consortium name="The Broad Institute Genome Sequencing Center for Infectious Disease"/>
            <person name="Wu L."/>
            <person name="Ma J."/>
        </authorList>
    </citation>
    <scope>NUCLEOTIDE SEQUENCE [LARGE SCALE GENOMIC DNA]</scope>
    <source>
        <strain evidence="2">JCM 9377</strain>
    </source>
</reference>
<sequence>MPEKILRTAFTVPAPPRDVYDHLMRAENYIGLSPLVVAVHDVAAGSYVAVERFRFLGFLTHDNHIRVSLLGTPGEAVWGEVRSPGGVALGYRFALSAVPEGTLIEDTLTLRTPPGLLRYAARQAGAVQRSRAVILAERARTFASAP</sequence>
<evidence type="ECO:0000313" key="1">
    <source>
        <dbReference type="EMBL" id="GAA3228259.1"/>
    </source>
</evidence>
<proteinExistence type="predicted"/>
<dbReference type="SUPFAM" id="SSF55961">
    <property type="entry name" value="Bet v1-like"/>
    <property type="match status" value="1"/>
</dbReference>
<dbReference type="RefSeq" id="WP_344834424.1">
    <property type="nucleotide sequence ID" value="NZ_BAAAUV010000018.1"/>
</dbReference>
<dbReference type="Gene3D" id="3.30.530.20">
    <property type="match status" value="1"/>
</dbReference>
<protein>
    <recommendedName>
        <fullName evidence="3">SRPBCC family protein</fullName>
    </recommendedName>
</protein>
<dbReference type="Proteomes" id="UP001501237">
    <property type="component" value="Unassembled WGS sequence"/>
</dbReference>
<dbReference type="CDD" id="cd07812">
    <property type="entry name" value="SRPBCC"/>
    <property type="match status" value="1"/>
</dbReference>
<comment type="caution">
    <text evidence="1">The sequence shown here is derived from an EMBL/GenBank/DDBJ whole genome shotgun (WGS) entry which is preliminary data.</text>
</comment>
<dbReference type="InterPro" id="IPR023393">
    <property type="entry name" value="START-like_dom_sf"/>
</dbReference>
<name>A0ABP6QJ38_9ACTN</name>